<evidence type="ECO:0000313" key="1">
    <source>
        <dbReference type="EMBL" id="KKN20125.1"/>
    </source>
</evidence>
<gene>
    <name evidence="1" type="ORF">LCGC14_0938680</name>
</gene>
<protein>
    <submittedName>
        <fullName evidence="1">Uncharacterized protein</fullName>
    </submittedName>
</protein>
<accession>A0A0F9NKR9</accession>
<reference evidence="1" key="1">
    <citation type="journal article" date="2015" name="Nature">
        <title>Complex archaea that bridge the gap between prokaryotes and eukaryotes.</title>
        <authorList>
            <person name="Spang A."/>
            <person name="Saw J.H."/>
            <person name="Jorgensen S.L."/>
            <person name="Zaremba-Niedzwiedzka K."/>
            <person name="Martijn J."/>
            <person name="Lind A.E."/>
            <person name="van Eijk R."/>
            <person name="Schleper C."/>
            <person name="Guy L."/>
            <person name="Ettema T.J."/>
        </authorList>
    </citation>
    <scope>NUCLEOTIDE SEQUENCE</scope>
</reference>
<name>A0A0F9NKR9_9ZZZZ</name>
<proteinExistence type="predicted"/>
<dbReference type="AlphaFoldDB" id="A0A0F9NKR9"/>
<organism evidence="1">
    <name type="scientific">marine sediment metagenome</name>
    <dbReference type="NCBI Taxonomy" id="412755"/>
    <lineage>
        <taxon>unclassified sequences</taxon>
        <taxon>metagenomes</taxon>
        <taxon>ecological metagenomes</taxon>
    </lineage>
</organism>
<sequence length="65" mass="7241">MPMDFVFHAAAIGGEEHHAVICVRDMSPTETEDQMTANVVQAGRLAAWLKDYLTRPTAELLEELL</sequence>
<dbReference type="EMBL" id="LAZR01003270">
    <property type="protein sequence ID" value="KKN20125.1"/>
    <property type="molecule type" value="Genomic_DNA"/>
</dbReference>
<comment type="caution">
    <text evidence="1">The sequence shown here is derived from an EMBL/GenBank/DDBJ whole genome shotgun (WGS) entry which is preliminary data.</text>
</comment>